<dbReference type="SUPFAM" id="SSF57414">
    <property type="entry name" value="Hairpin loop containing domain-like"/>
    <property type="match status" value="1"/>
</dbReference>
<accession>A0A815IE89</accession>
<reference evidence="2" key="1">
    <citation type="submission" date="2021-02" db="EMBL/GenBank/DDBJ databases">
        <authorList>
            <person name="Nowell W R."/>
        </authorList>
    </citation>
    <scope>NUCLEOTIDE SEQUENCE</scope>
</reference>
<gene>
    <name evidence="2" type="ORF">JYZ213_LOCUS35932</name>
    <name evidence="3" type="ORF">OXD698_LOCUS38961</name>
</gene>
<dbReference type="Proteomes" id="UP000663844">
    <property type="component" value="Unassembled WGS sequence"/>
</dbReference>
<evidence type="ECO:0000313" key="2">
    <source>
        <dbReference type="EMBL" id="CAF1367448.1"/>
    </source>
</evidence>
<dbReference type="AlphaFoldDB" id="A0A815IE89"/>
<dbReference type="PROSITE" id="PS50948">
    <property type="entry name" value="PAN"/>
    <property type="match status" value="1"/>
</dbReference>
<evidence type="ECO:0000313" key="4">
    <source>
        <dbReference type="Proteomes" id="UP000663845"/>
    </source>
</evidence>
<proteinExistence type="predicted"/>
<feature type="domain" description="Apple" evidence="1">
    <location>
        <begin position="8"/>
        <end position="75"/>
    </location>
</feature>
<dbReference type="Gene3D" id="3.50.4.10">
    <property type="entry name" value="Hepatocyte Growth Factor"/>
    <property type="match status" value="1"/>
</dbReference>
<evidence type="ECO:0000259" key="1">
    <source>
        <dbReference type="PROSITE" id="PS50948"/>
    </source>
</evidence>
<dbReference type="InterPro" id="IPR003609">
    <property type="entry name" value="Pan_app"/>
</dbReference>
<dbReference type="EMBL" id="CAJOAZ010007642">
    <property type="protein sequence ID" value="CAF4167308.1"/>
    <property type="molecule type" value="Genomic_DNA"/>
</dbReference>
<sequence length="160" mass="16170">MVGWQFQCFNTTCLPFVTIAMSNINNCEMACLAQVNCKAFSFHKSSSSCELFAAISNQNGSLLANPDTITMIVMDGTRIPLEPNTTSTTPSATITPAAATTAALTPAATTSAGTTLAPTTYAVTIPAATTPAATTPAATIPAATTTPTALTSAGTTTVGQ</sequence>
<dbReference type="Proteomes" id="UP000663845">
    <property type="component" value="Unassembled WGS sequence"/>
</dbReference>
<organism evidence="2 4">
    <name type="scientific">Adineta steineri</name>
    <dbReference type="NCBI Taxonomy" id="433720"/>
    <lineage>
        <taxon>Eukaryota</taxon>
        <taxon>Metazoa</taxon>
        <taxon>Spiralia</taxon>
        <taxon>Gnathifera</taxon>
        <taxon>Rotifera</taxon>
        <taxon>Eurotatoria</taxon>
        <taxon>Bdelloidea</taxon>
        <taxon>Adinetida</taxon>
        <taxon>Adinetidae</taxon>
        <taxon>Adineta</taxon>
    </lineage>
</organism>
<comment type="caution">
    <text evidence="2">The sequence shown here is derived from an EMBL/GenBank/DDBJ whole genome shotgun (WGS) entry which is preliminary data.</text>
</comment>
<name>A0A815IE89_9BILA</name>
<dbReference type="EMBL" id="CAJNOG010000834">
    <property type="protein sequence ID" value="CAF1367448.1"/>
    <property type="molecule type" value="Genomic_DNA"/>
</dbReference>
<dbReference type="Pfam" id="PF00024">
    <property type="entry name" value="PAN_1"/>
    <property type="match status" value="1"/>
</dbReference>
<evidence type="ECO:0000313" key="3">
    <source>
        <dbReference type="EMBL" id="CAF4167308.1"/>
    </source>
</evidence>
<protein>
    <recommendedName>
        <fullName evidence="1">Apple domain-containing protein</fullName>
    </recommendedName>
</protein>